<evidence type="ECO:0000313" key="2">
    <source>
        <dbReference type="Proteomes" id="UP000178170"/>
    </source>
</evidence>
<dbReference type="GO" id="GO:0016020">
    <property type="term" value="C:membrane"/>
    <property type="evidence" value="ECO:0007669"/>
    <property type="project" value="InterPro"/>
</dbReference>
<dbReference type="InterPro" id="IPR007554">
    <property type="entry name" value="Glycerophosphate_synth"/>
</dbReference>
<dbReference type="EMBL" id="MHTS01000007">
    <property type="protein sequence ID" value="OHA64797.1"/>
    <property type="molecule type" value="Genomic_DNA"/>
</dbReference>
<reference evidence="1 2" key="1">
    <citation type="journal article" date="2016" name="Nat. Commun.">
        <title>Thousands of microbial genomes shed light on interconnected biogeochemical processes in an aquifer system.</title>
        <authorList>
            <person name="Anantharaman K."/>
            <person name="Brown C.T."/>
            <person name="Hug L.A."/>
            <person name="Sharon I."/>
            <person name="Castelle C.J."/>
            <person name="Probst A.J."/>
            <person name="Thomas B.C."/>
            <person name="Singh A."/>
            <person name="Wilkins M.J."/>
            <person name="Karaoz U."/>
            <person name="Brodie E.L."/>
            <person name="Williams K.H."/>
            <person name="Hubbard S.S."/>
            <person name="Banfield J.F."/>
        </authorList>
    </citation>
    <scope>NUCLEOTIDE SEQUENCE [LARGE SCALE GENOMIC DNA]</scope>
</reference>
<dbReference type="AlphaFoldDB" id="A0A1G2QWI0"/>
<dbReference type="Gene3D" id="3.40.50.12580">
    <property type="match status" value="1"/>
</dbReference>
<comment type="caution">
    <text evidence="1">The sequence shown here is derived from an EMBL/GenBank/DDBJ whole genome shotgun (WGS) entry which is preliminary data.</text>
</comment>
<evidence type="ECO:0008006" key="3">
    <source>
        <dbReference type="Google" id="ProtNLM"/>
    </source>
</evidence>
<sequence>MSEDIKLFFYRSARILVHFVRAQKKRIYRKIVCPFLAALPVIAPFLRAQMTERWFHDKAVRFMSKNVFTSEKQQKEFFSSLATEDLLSAQSVFSALGKIQKEKIRNILDPRKKTVALFFASGAYRENTGTIAERLRAKGYNVLILIGEICNDQHERREHVYYGGNDIINGMDFIDVLLEISGTAEKLTRAKRVYFPHDIYDSPLGNVINREGLAKHMAECDYLFLPSRIVLDRCGNMILNARRKFPEFSRKNVCLIPGGYIKLDKNLEYFEQYNQDTKTIIYAPTVSKERMGGMGSVTSLAYGDQIIKALLDNFPDYKIVFRPHPHDLHTALVKTIREQYDDNPRFIFDNNQSSYMKHYAASALLITDMSGTAYTYAFTTLQPVLFFSHDEKETKRRFGEFKYFEDREKIGRVAQTIGEMVHYAKSLLAAQDEWTAKIEQHRNSLIYNIGKAEDYFIDNFEYIAEAKKHPDWVYI</sequence>
<dbReference type="Pfam" id="PF04464">
    <property type="entry name" value="Glyphos_transf"/>
    <property type="match status" value="1"/>
</dbReference>
<accession>A0A1G2QWI0</accession>
<dbReference type="GO" id="GO:0047355">
    <property type="term" value="F:CDP-glycerol glycerophosphotransferase activity"/>
    <property type="evidence" value="ECO:0007669"/>
    <property type="project" value="InterPro"/>
</dbReference>
<evidence type="ECO:0000313" key="1">
    <source>
        <dbReference type="EMBL" id="OHA64797.1"/>
    </source>
</evidence>
<proteinExistence type="predicted"/>
<protein>
    <recommendedName>
        <fullName evidence="3">CDP-glycerol--glycerophosphate glycerophosphotransferase</fullName>
    </recommendedName>
</protein>
<name>A0A1G2QWI0_9BACT</name>
<organism evidence="1 2">
    <name type="scientific">Candidatus Wildermuthbacteria bacterium RIFCSPHIGHO2_01_FULL_48_27b</name>
    <dbReference type="NCBI Taxonomy" id="1802447"/>
    <lineage>
        <taxon>Bacteria</taxon>
        <taxon>Candidatus Wildermuthiibacteriota</taxon>
    </lineage>
</organism>
<dbReference type="Proteomes" id="UP000178170">
    <property type="component" value="Unassembled WGS sequence"/>
</dbReference>
<dbReference type="InterPro" id="IPR043148">
    <property type="entry name" value="TagF_C"/>
</dbReference>
<gene>
    <name evidence="1" type="ORF">A2843_00675</name>
</gene>